<dbReference type="EMBL" id="LT671858">
    <property type="protein sequence ID" value="SIM49192.1"/>
    <property type="molecule type" value="Genomic_DNA"/>
</dbReference>
<reference evidence="1 2" key="1">
    <citation type="submission" date="2016-04" db="EMBL/GenBank/DDBJ databases">
        <authorList>
            <person name="Evans L.H."/>
            <person name="Alamgir A."/>
            <person name="Owens N."/>
            <person name="Weber N.D."/>
            <person name="Virtaneva K."/>
            <person name="Barbian K."/>
            <person name="Babar A."/>
            <person name="Rosenke K."/>
        </authorList>
    </citation>
    <scope>NUCLEOTIDE SEQUENCE [LARGE SCALE GENOMIC DNA]</scope>
    <source>
        <strain evidence="2">S5(T) (JCM 30642 \VKM B-2941)</strain>
    </source>
</reference>
<name>A0A1N5TL18_9ARCH</name>
<proteinExistence type="predicted"/>
<evidence type="ECO:0000313" key="1">
    <source>
        <dbReference type="EMBL" id="SIM49192.1"/>
    </source>
</evidence>
<evidence type="ECO:0000313" key="2">
    <source>
        <dbReference type="Proteomes" id="UP000195607"/>
    </source>
</evidence>
<organism evidence="1 2">
    <name type="scientific">Cuniculiplasma divulgatum</name>
    <dbReference type="NCBI Taxonomy" id="1673428"/>
    <lineage>
        <taxon>Archaea</taxon>
        <taxon>Methanobacteriati</taxon>
        <taxon>Thermoplasmatota</taxon>
        <taxon>Thermoplasmata</taxon>
        <taxon>Thermoplasmatales</taxon>
        <taxon>Cuniculiplasmataceae</taxon>
        <taxon>Cuniculiplasma</taxon>
    </lineage>
</organism>
<dbReference type="Proteomes" id="UP000195607">
    <property type="component" value="Chromosome I"/>
</dbReference>
<sequence length="93" mass="10626">MIGSELFNKKRPVISQGDFKLLAVNKRQVPCNAFGNVNPPGAVSVNVKLACAFLHIYIIIQTYIKVFISLHFRKFYILIIPYGNIQKYKVILK</sequence>
<accession>A0A1N5TL18</accession>
<protein>
    <submittedName>
        <fullName evidence="1">VapC toxin</fullName>
    </submittedName>
</protein>
<dbReference type="AlphaFoldDB" id="A0A1N5TL18"/>
<gene>
    <name evidence="1" type="ORF">CSP5_0612</name>
</gene>